<dbReference type="AlphaFoldDB" id="A0A1L3I793"/>
<reference evidence="2" key="1">
    <citation type="submission" date="2016-07" db="EMBL/GenBank/DDBJ databases">
        <title>Phaeobacter portensis sp. nov., a tropodithietic acid producing bacterium isolated from a German harbor.</title>
        <authorList>
            <person name="Freese H.M."/>
            <person name="Bunk B."/>
            <person name="Breider S."/>
            <person name="Brinkhoff T."/>
        </authorList>
    </citation>
    <scope>NUCLEOTIDE SEQUENCE [LARGE SCALE GENOMIC DNA]</scope>
    <source>
        <strain evidence="2">P97</strain>
    </source>
</reference>
<dbReference type="SUPFAM" id="SSF110857">
    <property type="entry name" value="Gamma-glutamyl cyclotransferase-like"/>
    <property type="match status" value="1"/>
</dbReference>
<dbReference type="InterPro" id="IPR036568">
    <property type="entry name" value="GGCT-like_sf"/>
</dbReference>
<dbReference type="InterPro" id="IPR013024">
    <property type="entry name" value="GGCT-like"/>
</dbReference>
<organism evidence="1 2">
    <name type="scientific">Phaeobacter porticola</name>
    <dbReference type="NCBI Taxonomy" id="1844006"/>
    <lineage>
        <taxon>Bacteria</taxon>
        <taxon>Pseudomonadati</taxon>
        <taxon>Pseudomonadota</taxon>
        <taxon>Alphaproteobacteria</taxon>
        <taxon>Rhodobacterales</taxon>
        <taxon>Roseobacteraceae</taxon>
        <taxon>Phaeobacter</taxon>
    </lineage>
</organism>
<proteinExistence type="predicted"/>
<dbReference type="EMBL" id="CP016364">
    <property type="protein sequence ID" value="APG47964.1"/>
    <property type="molecule type" value="Genomic_DNA"/>
</dbReference>
<dbReference type="OrthoDB" id="5567366at2"/>
<protein>
    <recommendedName>
        <fullName evidence="3">Gamma-glutamylcyclotransferase AIG2-like domain-containing protein</fullName>
    </recommendedName>
</protein>
<sequence length="190" mass="20950">MPAPFFFGYGSLVNTRTHDYGEARAAQLSGWRRAWVHTDLRPVAFLSAVPCPDSQIDGLIAAVPDADWAALDDREFAYDRLPANGAVRHDLASDTDIAVYAVPATSQRQASQRHPILLSYLDVVIQGYLDVFGPDGVETFVTSTDGWDAPILNDRDAPRYPRHQILRADERDLVDQHLRALGVDLIAAPA</sequence>
<evidence type="ECO:0000313" key="2">
    <source>
        <dbReference type="Proteomes" id="UP000183859"/>
    </source>
</evidence>
<dbReference type="RefSeq" id="WP_072505375.1">
    <property type="nucleotide sequence ID" value="NZ_CP016364.1"/>
</dbReference>
<gene>
    <name evidence="1" type="ORF">PhaeoP97_02585</name>
</gene>
<dbReference type="Proteomes" id="UP000183859">
    <property type="component" value="Chromosome"/>
</dbReference>
<dbReference type="STRING" id="1844006.PhaeoP97_02585"/>
<dbReference type="KEGG" id="php:PhaeoP97_02585"/>
<dbReference type="Gene3D" id="3.10.490.10">
    <property type="entry name" value="Gamma-glutamyl cyclotransferase-like"/>
    <property type="match status" value="1"/>
</dbReference>
<evidence type="ECO:0008006" key="3">
    <source>
        <dbReference type="Google" id="ProtNLM"/>
    </source>
</evidence>
<keyword evidence="2" id="KW-1185">Reference proteome</keyword>
<dbReference type="CDD" id="cd06661">
    <property type="entry name" value="GGCT_like"/>
    <property type="match status" value="1"/>
</dbReference>
<evidence type="ECO:0000313" key="1">
    <source>
        <dbReference type="EMBL" id="APG47964.1"/>
    </source>
</evidence>
<accession>A0A1L3I793</accession>
<name>A0A1L3I793_9RHOB</name>